<dbReference type="SUPFAM" id="SSF51695">
    <property type="entry name" value="PLC-like phosphodiesterases"/>
    <property type="match status" value="1"/>
</dbReference>
<comment type="caution">
    <text evidence="2">The sequence shown here is derived from an EMBL/GenBank/DDBJ whole genome shotgun (WGS) entry which is preliminary data.</text>
</comment>
<dbReference type="OrthoDB" id="384721at2"/>
<dbReference type="AlphaFoldDB" id="A0A023BP07"/>
<evidence type="ECO:0000259" key="1">
    <source>
        <dbReference type="PROSITE" id="PS51704"/>
    </source>
</evidence>
<proteinExistence type="predicted"/>
<organism evidence="2 3">
    <name type="scientific">Aquimarina atlantica</name>
    <dbReference type="NCBI Taxonomy" id="1317122"/>
    <lineage>
        <taxon>Bacteria</taxon>
        <taxon>Pseudomonadati</taxon>
        <taxon>Bacteroidota</taxon>
        <taxon>Flavobacteriia</taxon>
        <taxon>Flavobacteriales</taxon>
        <taxon>Flavobacteriaceae</taxon>
        <taxon>Aquimarina</taxon>
    </lineage>
</organism>
<gene>
    <name evidence="2" type="ORF">ATO12_06805</name>
</gene>
<accession>A0A023BP07</accession>
<keyword evidence="3" id="KW-1185">Reference proteome</keyword>
<dbReference type="EMBL" id="AQRA01000013">
    <property type="protein sequence ID" value="EZH71664.1"/>
    <property type="molecule type" value="Genomic_DNA"/>
</dbReference>
<name>A0A023BP07_9FLAO</name>
<dbReference type="PANTHER" id="PTHR46211">
    <property type="entry name" value="GLYCEROPHOSPHORYL DIESTER PHOSPHODIESTERASE"/>
    <property type="match status" value="1"/>
</dbReference>
<dbReference type="Gene3D" id="3.20.20.190">
    <property type="entry name" value="Phosphatidylinositol (PI) phosphodiesterase"/>
    <property type="match status" value="1"/>
</dbReference>
<dbReference type="Proteomes" id="UP000023541">
    <property type="component" value="Unassembled WGS sequence"/>
</dbReference>
<dbReference type="RefSeq" id="WP_034247064.1">
    <property type="nucleotide sequence ID" value="NZ_AQRA01000013.1"/>
</dbReference>
<feature type="domain" description="GP-PDE" evidence="1">
    <location>
        <begin position="1"/>
        <end position="225"/>
    </location>
</feature>
<protein>
    <recommendedName>
        <fullName evidence="1">GP-PDE domain-containing protein</fullName>
    </recommendedName>
</protein>
<dbReference type="GO" id="GO:0006629">
    <property type="term" value="P:lipid metabolic process"/>
    <property type="evidence" value="ECO:0007669"/>
    <property type="project" value="InterPro"/>
</dbReference>
<evidence type="ECO:0000313" key="2">
    <source>
        <dbReference type="EMBL" id="EZH71664.1"/>
    </source>
</evidence>
<sequence>MKVFGHRGAAGLVAENTVESIAEALLYKVDGVEVDVHCCKSGELVVIHDETLDRTTNGTGNVSEFTLQELQQFETKEGFMIPTLRGVLDMIDGQCELNIELKGKNTALPTIRLLEEYIENTDWEYDHFIISSFDHSQLFELKAATSNFKIGVLTEENITQALAVAERLKAFSIHPPIFSLTQDEVNLAKDRGYHIYVWTITTTMQIEQSKLWKVEGIITDFPNFA</sequence>
<dbReference type="Pfam" id="PF03009">
    <property type="entry name" value="GDPD"/>
    <property type="match status" value="1"/>
</dbReference>
<reference evidence="2 3" key="1">
    <citation type="submission" date="2014-04" db="EMBL/GenBank/DDBJ databases">
        <title>Aquimarina sp. 22II-S11-z7 Genome Sequencing.</title>
        <authorList>
            <person name="Lai Q."/>
        </authorList>
    </citation>
    <scope>NUCLEOTIDE SEQUENCE [LARGE SCALE GENOMIC DNA]</scope>
    <source>
        <strain evidence="2 3">22II-S11-z7</strain>
    </source>
</reference>
<dbReference type="InterPro" id="IPR030395">
    <property type="entry name" value="GP_PDE_dom"/>
</dbReference>
<dbReference type="PROSITE" id="PS51704">
    <property type="entry name" value="GP_PDE"/>
    <property type="match status" value="1"/>
</dbReference>
<dbReference type="GO" id="GO:0008081">
    <property type="term" value="F:phosphoric diester hydrolase activity"/>
    <property type="evidence" value="ECO:0007669"/>
    <property type="project" value="InterPro"/>
</dbReference>
<dbReference type="InterPro" id="IPR017946">
    <property type="entry name" value="PLC-like_Pdiesterase_TIM-brl"/>
</dbReference>
<dbReference type="PANTHER" id="PTHR46211:SF1">
    <property type="entry name" value="GLYCEROPHOSPHODIESTER PHOSPHODIESTERASE, CYTOPLASMIC"/>
    <property type="match status" value="1"/>
</dbReference>
<evidence type="ECO:0000313" key="3">
    <source>
        <dbReference type="Proteomes" id="UP000023541"/>
    </source>
</evidence>
<dbReference type="eggNOG" id="COG0584">
    <property type="taxonomic scope" value="Bacteria"/>
</dbReference>
<dbReference type="STRING" id="1317122.ATO12_06805"/>